<gene>
    <name evidence="1" type="ORF">GPECTOR_11g286</name>
</gene>
<accession>A0A150GPT4</accession>
<sequence>MQPHLGYDNGGTCTLGSLLWFPDLAERIAAHLPPNEVPCGMRLVNKATAALFSKEEHKIVDTCKPVPLGAFAERWGRGRARELTLDGRRDLIRCTALSGDLPNLELATDACGLLPPLDCWLAAAQNGHIHICDWLKKRDRPFDKQRGAVALAARHGHRQTCDWLLREAGYPWSEEAVCEGLRRGDLDLANWLLQQRPAEPEAENDNNEHGGGRPELLGGVLAAAAHGFDLSTFRRLLWELLPDATPASEPSDGGNQATVPAALRALALRVGDEPLSEEDLGSVVAGAAGSKTSDWAAKMEWLEAEGYPKTPEATEKAAACKNSALQRLQWLRGRGYPLGEGAIKEAVSRGDMPALQYLLAEGAPSDVEAADLAARNGRLAALQVLHTTGRLVTAEGAAMHAAWGGHLPVLAWLVEESGLGVELHYDIFAQATQSGNVGMLEWLHQRGCPTEPDGKKHWSAVDYAVAGGHEPSIEWLVERGCSIPVGAAVKGHAQGPVAGRGYLAG</sequence>
<dbReference type="SUPFAM" id="SSF48403">
    <property type="entry name" value="Ankyrin repeat"/>
    <property type="match status" value="1"/>
</dbReference>
<organism evidence="1 2">
    <name type="scientific">Gonium pectorale</name>
    <name type="common">Green alga</name>
    <dbReference type="NCBI Taxonomy" id="33097"/>
    <lineage>
        <taxon>Eukaryota</taxon>
        <taxon>Viridiplantae</taxon>
        <taxon>Chlorophyta</taxon>
        <taxon>core chlorophytes</taxon>
        <taxon>Chlorophyceae</taxon>
        <taxon>CS clade</taxon>
        <taxon>Chlamydomonadales</taxon>
        <taxon>Volvocaceae</taxon>
        <taxon>Gonium</taxon>
    </lineage>
</organism>
<dbReference type="GO" id="GO:0046513">
    <property type="term" value="P:ceramide biosynthetic process"/>
    <property type="evidence" value="ECO:0007669"/>
    <property type="project" value="TreeGrafter"/>
</dbReference>
<dbReference type="AlphaFoldDB" id="A0A150GPT4"/>
<evidence type="ECO:0008006" key="3">
    <source>
        <dbReference type="Google" id="ProtNLM"/>
    </source>
</evidence>
<dbReference type="OrthoDB" id="542667at2759"/>
<protein>
    <recommendedName>
        <fullName evidence="3">Ankyrin repeat domain-containing protein</fullName>
    </recommendedName>
</protein>
<dbReference type="Gene3D" id="1.25.40.20">
    <property type="entry name" value="Ankyrin repeat-containing domain"/>
    <property type="match status" value="2"/>
</dbReference>
<dbReference type="PANTHER" id="PTHR12393">
    <property type="entry name" value="SPHINGOMYELIN PHOSPHODIESTERASE RELATED"/>
    <property type="match status" value="1"/>
</dbReference>
<keyword evidence="2" id="KW-1185">Reference proteome</keyword>
<dbReference type="GO" id="GO:0030149">
    <property type="term" value="P:sphingolipid catabolic process"/>
    <property type="evidence" value="ECO:0007669"/>
    <property type="project" value="TreeGrafter"/>
</dbReference>
<dbReference type="GO" id="GO:0005783">
    <property type="term" value="C:endoplasmic reticulum"/>
    <property type="evidence" value="ECO:0007669"/>
    <property type="project" value="TreeGrafter"/>
</dbReference>
<dbReference type="SUPFAM" id="SSF140860">
    <property type="entry name" value="Pseudo ankyrin repeat-like"/>
    <property type="match status" value="1"/>
</dbReference>
<dbReference type="InterPro" id="IPR036770">
    <property type="entry name" value="Ankyrin_rpt-contain_sf"/>
</dbReference>
<dbReference type="GO" id="GO:0071944">
    <property type="term" value="C:cell periphery"/>
    <property type="evidence" value="ECO:0007669"/>
    <property type="project" value="TreeGrafter"/>
</dbReference>
<comment type="caution">
    <text evidence="1">The sequence shown here is derived from an EMBL/GenBank/DDBJ whole genome shotgun (WGS) entry which is preliminary data.</text>
</comment>
<dbReference type="PANTHER" id="PTHR12393:SF6">
    <property type="entry name" value="SPHINGOMYELIN PHOSPHODIESTERASE 2"/>
    <property type="match status" value="1"/>
</dbReference>
<dbReference type="GO" id="GO:0016020">
    <property type="term" value="C:membrane"/>
    <property type="evidence" value="ECO:0007669"/>
    <property type="project" value="TreeGrafter"/>
</dbReference>
<dbReference type="GO" id="GO:0004620">
    <property type="term" value="F:phospholipase activity"/>
    <property type="evidence" value="ECO:0007669"/>
    <property type="project" value="TreeGrafter"/>
</dbReference>
<evidence type="ECO:0000313" key="1">
    <source>
        <dbReference type="EMBL" id="KXZ51847.1"/>
    </source>
</evidence>
<dbReference type="EMBL" id="LSYV01000012">
    <property type="protein sequence ID" value="KXZ51847.1"/>
    <property type="molecule type" value="Genomic_DNA"/>
</dbReference>
<reference evidence="2" key="1">
    <citation type="journal article" date="2016" name="Nat. Commun.">
        <title>The Gonium pectorale genome demonstrates co-option of cell cycle regulation during the evolution of multicellularity.</title>
        <authorList>
            <person name="Hanschen E.R."/>
            <person name="Marriage T.N."/>
            <person name="Ferris P.J."/>
            <person name="Hamaji T."/>
            <person name="Toyoda A."/>
            <person name="Fujiyama A."/>
            <person name="Neme R."/>
            <person name="Noguchi H."/>
            <person name="Minakuchi Y."/>
            <person name="Suzuki M."/>
            <person name="Kawai-Toyooka H."/>
            <person name="Smith D.R."/>
            <person name="Sparks H."/>
            <person name="Anderson J."/>
            <person name="Bakaric R."/>
            <person name="Luria V."/>
            <person name="Karger A."/>
            <person name="Kirschner M.W."/>
            <person name="Durand P.M."/>
            <person name="Michod R.E."/>
            <person name="Nozaki H."/>
            <person name="Olson B.J."/>
        </authorList>
    </citation>
    <scope>NUCLEOTIDE SEQUENCE [LARGE SCALE GENOMIC DNA]</scope>
    <source>
        <strain evidence="2">NIES-2863</strain>
    </source>
</reference>
<dbReference type="Proteomes" id="UP000075714">
    <property type="component" value="Unassembled WGS sequence"/>
</dbReference>
<name>A0A150GPT4_GONPE</name>
<proteinExistence type="predicted"/>
<evidence type="ECO:0000313" key="2">
    <source>
        <dbReference type="Proteomes" id="UP000075714"/>
    </source>
</evidence>